<dbReference type="Pfam" id="PF25179">
    <property type="entry name" value="LMF1_C"/>
    <property type="match status" value="1"/>
</dbReference>
<dbReference type="AlphaFoldDB" id="A0A9Q0YJG2"/>
<dbReference type="InterPro" id="IPR009613">
    <property type="entry name" value="LMF"/>
</dbReference>
<evidence type="ECO:0000256" key="7">
    <source>
        <dbReference type="ARBA" id="ARBA00023180"/>
    </source>
</evidence>
<comment type="caution">
    <text evidence="11">The sequence shown here is derived from an EMBL/GenBank/DDBJ whole genome shotgun (WGS) entry which is preliminary data.</text>
</comment>
<name>A0A9Q0YJG2_HOLLE</name>
<comment type="similarity">
    <text evidence="2 8">Belongs to the lipase maturation factor family.</text>
</comment>
<feature type="transmembrane region" description="Helical" evidence="8">
    <location>
        <begin position="82"/>
        <end position="101"/>
    </location>
</feature>
<feature type="transmembrane region" description="Helical" evidence="8">
    <location>
        <begin position="28"/>
        <end position="47"/>
    </location>
</feature>
<keyword evidence="5 8" id="KW-1133">Transmembrane helix</keyword>
<organism evidence="11 12">
    <name type="scientific">Holothuria leucospilota</name>
    <name type="common">Black long sea cucumber</name>
    <name type="synonym">Mertensiothuria leucospilota</name>
    <dbReference type="NCBI Taxonomy" id="206669"/>
    <lineage>
        <taxon>Eukaryota</taxon>
        <taxon>Metazoa</taxon>
        <taxon>Echinodermata</taxon>
        <taxon>Eleutherozoa</taxon>
        <taxon>Echinozoa</taxon>
        <taxon>Holothuroidea</taxon>
        <taxon>Aspidochirotacea</taxon>
        <taxon>Aspidochirotida</taxon>
        <taxon>Holothuriidae</taxon>
        <taxon>Holothuria</taxon>
    </lineage>
</organism>
<evidence type="ECO:0000313" key="12">
    <source>
        <dbReference type="Proteomes" id="UP001152320"/>
    </source>
</evidence>
<dbReference type="GO" id="GO:0005789">
    <property type="term" value="C:endoplasmic reticulum membrane"/>
    <property type="evidence" value="ECO:0007669"/>
    <property type="project" value="UniProtKB-SubCell"/>
</dbReference>
<evidence type="ECO:0000256" key="4">
    <source>
        <dbReference type="ARBA" id="ARBA00022824"/>
    </source>
</evidence>
<dbReference type="InterPro" id="IPR057434">
    <property type="entry name" value="LMF1/2_N"/>
</dbReference>
<keyword evidence="4 8" id="KW-0256">Endoplasmic reticulum</keyword>
<keyword evidence="6 8" id="KW-0472">Membrane</keyword>
<keyword evidence="12" id="KW-1185">Reference proteome</keyword>
<dbReference type="GO" id="GO:0051604">
    <property type="term" value="P:protein maturation"/>
    <property type="evidence" value="ECO:0007669"/>
    <property type="project" value="InterPro"/>
</dbReference>
<dbReference type="Pfam" id="PF06762">
    <property type="entry name" value="LMF1"/>
    <property type="match status" value="1"/>
</dbReference>
<evidence type="ECO:0000256" key="1">
    <source>
        <dbReference type="ARBA" id="ARBA00004477"/>
    </source>
</evidence>
<evidence type="ECO:0000313" key="11">
    <source>
        <dbReference type="EMBL" id="KAJ8023409.1"/>
    </source>
</evidence>
<sequence>MELICIVGILASLICLFSQRMRDSMMFAVLWLLYLSVYLVGQTFLWFQWDILLLETGFLTILVAPFQFLKWNRPANRHHDTITFWLIRWLLFRLMYASGIVKLTSMCPTWWGLTALNYHYESQCISTPLAWYAHQLPEWFQKLSVVGTFVIEIPVPFLFFSPIRNLRLFAFWSQVFFQVAIILTGNYNFFNLLTLVLCISLLDDEDLGYKRRQSLQGIFKVLTRLASACVYGLLIYWTIHYFSLSINWNKSAIESAIAFSHQEFLSFVNQSVVAGMWIGSVSLACVILAALWRSLADEGVMRKVWSLMQCSVFILVAVFMFCISLPSLTVVDRAAFSNLSPIVHEWRERSDFLHLTHSYGLFRRMTGVGGRPEIIIEGSNNLTAGWKPYEFLYKPGDVAAVPAVVTPHQPRLDWQMWFAALGSYRHNPWFISFIYRLLHNQKEVLHLIDHNPFPNSPPKFIRAKLYHYHLTSWSQNTNNWWRRKEVEMYLNPVSKESQMITSYADSAGLKYRPKKKGTRTFIQDFLSVMRHNVGALRGPVLIYSILIPVLLIKLIW</sequence>
<feature type="transmembrane region" description="Helical" evidence="8">
    <location>
        <begin position="536"/>
        <end position="555"/>
    </location>
</feature>
<accession>A0A9Q0YJG2</accession>
<keyword evidence="3 8" id="KW-0812">Transmembrane</keyword>
<feature type="domain" description="Lipase maturation factor 1/2 C-terminal" evidence="10">
    <location>
        <begin position="356"/>
        <end position="490"/>
    </location>
</feature>
<feature type="transmembrane region" description="Helical" evidence="8">
    <location>
        <begin position="175"/>
        <end position="201"/>
    </location>
</feature>
<dbReference type="InterPro" id="IPR057433">
    <property type="entry name" value="LMF1/2_C"/>
</dbReference>
<dbReference type="PANTHER" id="PTHR14463">
    <property type="entry name" value="LIPASE MATURATION FACTOR"/>
    <property type="match status" value="1"/>
</dbReference>
<protein>
    <recommendedName>
        <fullName evidence="8">Lipase maturation factor</fullName>
    </recommendedName>
</protein>
<feature type="transmembrane region" description="Helical" evidence="8">
    <location>
        <begin position="221"/>
        <end position="239"/>
    </location>
</feature>
<evidence type="ECO:0000256" key="2">
    <source>
        <dbReference type="ARBA" id="ARBA00005512"/>
    </source>
</evidence>
<feature type="transmembrane region" description="Helical" evidence="8">
    <location>
        <begin position="304"/>
        <end position="328"/>
    </location>
</feature>
<keyword evidence="7" id="KW-0325">Glycoprotein</keyword>
<feature type="transmembrane region" description="Helical" evidence="8">
    <location>
        <begin position="52"/>
        <end position="70"/>
    </location>
</feature>
<evidence type="ECO:0000256" key="8">
    <source>
        <dbReference type="RuleBase" id="RU361229"/>
    </source>
</evidence>
<evidence type="ECO:0000256" key="3">
    <source>
        <dbReference type="ARBA" id="ARBA00022692"/>
    </source>
</evidence>
<proteinExistence type="inferred from homology"/>
<dbReference type="Proteomes" id="UP001152320">
    <property type="component" value="Chromosome 19"/>
</dbReference>
<evidence type="ECO:0000259" key="9">
    <source>
        <dbReference type="Pfam" id="PF06762"/>
    </source>
</evidence>
<evidence type="ECO:0000259" key="10">
    <source>
        <dbReference type="Pfam" id="PF25179"/>
    </source>
</evidence>
<dbReference type="OrthoDB" id="434126at2759"/>
<feature type="transmembrane region" description="Helical" evidence="8">
    <location>
        <begin position="272"/>
        <end position="292"/>
    </location>
</feature>
<reference evidence="11" key="1">
    <citation type="submission" date="2021-10" db="EMBL/GenBank/DDBJ databases">
        <title>Tropical sea cucumber genome reveals ecological adaptation and Cuvierian tubules defense mechanism.</title>
        <authorList>
            <person name="Chen T."/>
        </authorList>
    </citation>
    <scope>NUCLEOTIDE SEQUENCE</scope>
    <source>
        <strain evidence="11">Nanhai2018</strain>
        <tissue evidence="11">Muscle</tissue>
    </source>
</reference>
<comment type="function">
    <text evidence="8">Involved in the maturation of specific proteins in the endoplasmic reticulum.</text>
</comment>
<dbReference type="EMBL" id="JAIZAY010000019">
    <property type="protein sequence ID" value="KAJ8023409.1"/>
    <property type="molecule type" value="Genomic_DNA"/>
</dbReference>
<comment type="subcellular location">
    <subcellularLocation>
        <location evidence="1 8">Endoplasmic reticulum membrane</location>
        <topology evidence="1 8">Multi-pass membrane protein</topology>
    </subcellularLocation>
</comment>
<dbReference type="PANTHER" id="PTHR14463:SF5">
    <property type="entry name" value="LIPASE MATURATION FACTOR 2"/>
    <property type="match status" value="1"/>
</dbReference>
<evidence type="ECO:0000256" key="5">
    <source>
        <dbReference type="ARBA" id="ARBA00022989"/>
    </source>
</evidence>
<gene>
    <name evidence="11" type="ORF">HOLleu_35849</name>
</gene>
<feature type="domain" description="Lipase maturation factor 1/2 N-terminal" evidence="9">
    <location>
        <begin position="46"/>
        <end position="207"/>
    </location>
</feature>
<evidence type="ECO:0000256" key="6">
    <source>
        <dbReference type="ARBA" id="ARBA00023136"/>
    </source>
</evidence>